<accession>A0AAP0PPC0</accession>
<sequence>MINFHNKHLLTSPINQSIPHFFSLLPKLKKKQNLITFSLSTRTLYSPSHFILLPQHYFINKFG</sequence>
<evidence type="ECO:0000313" key="1">
    <source>
        <dbReference type="EMBL" id="KAK9151447.1"/>
    </source>
</evidence>
<reference evidence="1 2" key="1">
    <citation type="submission" date="2024-01" db="EMBL/GenBank/DDBJ databases">
        <title>Genome assemblies of Stephania.</title>
        <authorList>
            <person name="Yang L."/>
        </authorList>
    </citation>
    <scope>NUCLEOTIDE SEQUENCE [LARGE SCALE GENOMIC DNA]</scope>
    <source>
        <strain evidence="1">YNDBR</strain>
        <tissue evidence="1">Leaf</tissue>
    </source>
</reference>
<gene>
    <name evidence="1" type="ORF">Syun_009756</name>
</gene>
<comment type="caution">
    <text evidence="1">The sequence shown here is derived from an EMBL/GenBank/DDBJ whole genome shotgun (WGS) entry which is preliminary data.</text>
</comment>
<dbReference type="EMBL" id="JBBNAF010000004">
    <property type="protein sequence ID" value="KAK9151447.1"/>
    <property type="molecule type" value="Genomic_DNA"/>
</dbReference>
<keyword evidence="2" id="KW-1185">Reference proteome</keyword>
<organism evidence="1 2">
    <name type="scientific">Stephania yunnanensis</name>
    <dbReference type="NCBI Taxonomy" id="152371"/>
    <lineage>
        <taxon>Eukaryota</taxon>
        <taxon>Viridiplantae</taxon>
        <taxon>Streptophyta</taxon>
        <taxon>Embryophyta</taxon>
        <taxon>Tracheophyta</taxon>
        <taxon>Spermatophyta</taxon>
        <taxon>Magnoliopsida</taxon>
        <taxon>Ranunculales</taxon>
        <taxon>Menispermaceae</taxon>
        <taxon>Menispermoideae</taxon>
        <taxon>Cissampelideae</taxon>
        <taxon>Stephania</taxon>
    </lineage>
</organism>
<proteinExistence type="predicted"/>
<name>A0AAP0PPC0_9MAGN</name>
<evidence type="ECO:0000313" key="2">
    <source>
        <dbReference type="Proteomes" id="UP001420932"/>
    </source>
</evidence>
<dbReference type="AlphaFoldDB" id="A0AAP0PPC0"/>
<dbReference type="Proteomes" id="UP001420932">
    <property type="component" value="Unassembled WGS sequence"/>
</dbReference>
<protein>
    <submittedName>
        <fullName evidence="1">Uncharacterized protein</fullName>
    </submittedName>
</protein>